<accession>A0A813I7Y8</accession>
<evidence type="ECO:0000313" key="1">
    <source>
        <dbReference type="EMBL" id="CAE8646707.1"/>
    </source>
</evidence>
<name>A0A813I7Y8_POLGL</name>
<feature type="non-terminal residue" evidence="1">
    <location>
        <position position="74"/>
    </location>
</feature>
<dbReference type="AlphaFoldDB" id="A0A813I7Y8"/>
<comment type="caution">
    <text evidence="1">The sequence shown here is derived from an EMBL/GenBank/DDBJ whole genome shotgun (WGS) entry which is preliminary data.</text>
</comment>
<evidence type="ECO:0000313" key="2">
    <source>
        <dbReference type="Proteomes" id="UP000626109"/>
    </source>
</evidence>
<dbReference type="EMBL" id="CAJNNW010004740">
    <property type="protein sequence ID" value="CAE8646707.1"/>
    <property type="molecule type" value="Genomic_DNA"/>
</dbReference>
<dbReference type="SUPFAM" id="SSF47699">
    <property type="entry name" value="Bifunctional inhibitor/lipid-transfer protein/seed storage 2S albumin"/>
    <property type="match status" value="1"/>
</dbReference>
<organism evidence="1 2">
    <name type="scientific">Polarella glacialis</name>
    <name type="common">Dinoflagellate</name>
    <dbReference type="NCBI Taxonomy" id="89957"/>
    <lineage>
        <taxon>Eukaryota</taxon>
        <taxon>Sar</taxon>
        <taxon>Alveolata</taxon>
        <taxon>Dinophyceae</taxon>
        <taxon>Suessiales</taxon>
        <taxon>Suessiaceae</taxon>
        <taxon>Polarella</taxon>
    </lineage>
</organism>
<proteinExistence type="predicted"/>
<dbReference type="Proteomes" id="UP000626109">
    <property type="component" value="Unassembled WGS sequence"/>
</dbReference>
<sequence length="74" mass="8482">EKGLDAVVAAFLRECNHYVQREVSGQGSLASFRNPSQVCCMRIRDAVRRGKETFVQQLGHFVTIFCFFQKTKQI</sequence>
<dbReference type="InterPro" id="IPR036312">
    <property type="entry name" value="Bifun_inhib/LTP/seed_sf"/>
</dbReference>
<protein>
    <submittedName>
        <fullName evidence="1">Uncharacterized protein</fullName>
    </submittedName>
</protein>
<reference evidence="1" key="1">
    <citation type="submission" date="2021-02" db="EMBL/GenBank/DDBJ databases">
        <authorList>
            <person name="Dougan E. K."/>
            <person name="Rhodes N."/>
            <person name="Thang M."/>
            <person name="Chan C."/>
        </authorList>
    </citation>
    <scope>NUCLEOTIDE SEQUENCE</scope>
</reference>
<gene>
    <name evidence="1" type="ORF">PGLA2088_LOCUS5042</name>
</gene>